<dbReference type="GO" id="GO:0016020">
    <property type="term" value="C:membrane"/>
    <property type="evidence" value="ECO:0007669"/>
    <property type="project" value="TreeGrafter"/>
</dbReference>
<evidence type="ECO:0000256" key="2">
    <source>
        <dbReference type="ARBA" id="ARBA00004174"/>
    </source>
</evidence>
<comment type="cofactor">
    <cofactor evidence="1">
        <name>Zn(2+)</name>
        <dbReference type="ChEBI" id="CHEBI:29105"/>
    </cofactor>
</comment>
<organism evidence="14 15">
    <name type="scientific">Acer saccharum</name>
    <name type="common">Sugar maple</name>
    <dbReference type="NCBI Taxonomy" id="4024"/>
    <lineage>
        <taxon>Eukaryota</taxon>
        <taxon>Viridiplantae</taxon>
        <taxon>Streptophyta</taxon>
        <taxon>Embryophyta</taxon>
        <taxon>Tracheophyta</taxon>
        <taxon>Spermatophyta</taxon>
        <taxon>Magnoliopsida</taxon>
        <taxon>eudicotyledons</taxon>
        <taxon>Gunneridae</taxon>
        <taxon>Pentapetalae</taxon>
        <taxon>rosids</taxon>
        <taxon>malvids</taxon>
        <taxon>Sapindales</taxon>
        <taxon>Sapindaceae</taxon>
        <taxon>Hippocastanoideae</taxon>
        <taxon>Acereae</taxon>
        <taxon>Acer</taxon>
    </lineage>
</organism>
<dbReference type="InterPro" id="IPR042097">
    <property type="entry name" value="Aminopeptidase_N-like_N_sf"/>
</dbReference>
<evidence type="ECO:0000259" key="12">
    <source>
        <dbReference type="Pfam" id="PF11838"/>
    </source>
</evidence>
<dbReference type="FunFam" id="2.60.40.1730:FF:000002">
    <property type="entry name" value="Aminopeptidase"/>
    <property type="match status" value="1"/>
</dbReference>
<evidence type="ECO:0000256" key="8">
    <source>
        <dbReference type="ARBA" id="ARBA00022848"/>
    </source>
</evidence>
<dbReference type="GO" id="GO:0006508">
    <property type="term" value="P:proteolysis"/>
    <property type="evidence" value="ECO:0007669"/>
    <property type="project" value="UniProtKB-KW"/>
</dbReference>
<dbReference type="InterPro" id="IPR001930">
    <property type="entry name" value="Peptidase_M1"/>
</dbReference>
<proteinExistence type="inferred from homology"/>
<dbReference type="Pfam" id="PF11838">
    <property type="entry name" value="ERAP1_C"/>
    <property type="match status" value="1"/>
</dbReference>
<dbReference type="InterPro" id="IPR050344">
    <property type="entry name" value="Peptidase_M1_aminopeptidases"/>
</dbReference>
<dbReference type="Pfam" id="PF01433">
    <property type="entry name" value="Peptidase_M1"/>
    <property type="match status" value="1"/>
</dbReference>
<dbReference type="GO" id="GO:0043171">
    <property type="term" value="P:peptide catabolic process"/>
    <property type="evidence" value="ECO:0007669"/>
    <property type="project" value="TreeGrafter"/>
</dbReference>
<evidence type="ECO:0000313" key="15">
    <source>
        <dbReference type="Proteomes" id="UP001168877"/>
    </source>
</evidence>
<evidence type="ECO:0000256" key="1">
    <source>
        <dbReference type="ARBA" id="ARBA00001947"/>
    </source>
</evidence>
<reference evidence="14" key="1">
    <citation type="journal article" date="2022" name="Plant J.">
        <title>Strategies of tolerance reflected in two North American maple genomes.</title>
        <authorList>
            <person name="McEvoy S.L."/>
            <person name="Sezen U.U."/>
            <person name="Trouern-Trend A."/>
            <person name="McMahon S.M."/>
            <person name="Schaberg P.G."/>
            <person name="Yang J."/>
            <person name="Wegrzyn J.L."/>
            <person name="Swenson N.G."/>
        </authorList>
    </citation>
    <scope>NUCLEOTIDE SEQUENCE</scope>
    <source>
        <strain evidence="14">NS2018</strain>
    </source>
</reference>
<keyword evidence="8" id="KW-0492">Microsome</keyword>
<dbReference type="GO" id="GO:0005737">
    <property type="term" value="C:cytoplasm"/>
    <property type="evidence" value="ECO:0007669"/>
    <property type="project" value="TreeGrafter"/>
</dbReference>
<evidence type="ECO:0000259" key="13">
    <source>
        <dbReference type="Pfam" id="PF17900"/>
    </source>
</evidence>
<dbReference type="PANTHER" id="PTHR11533:SF274">
    <property type="entry name" value="AMINOPEPTIDASE"/>
    <property type="match status" value="1"/>
</dbReference>
<dbReference type="Proteomes" id="UP001168877">
    <property type="component" value="Unassembled WGS sequence"/>
</dbReference>
<dbReference type="CDD" id="cd09601">
    <property type="entry name" value="M1_APN-Q_like"/>
    <property type="match status" value="1"/>
</dbReference>
<sequence length="628" mass="71588">MNIEQFKGLARLPKFAIPSHYDLHLKLDLSAACTFSGTVKINLSITEKTNFLVLNANQLQVHQALFTTSGNQQYCPSDVVVDDDDEVVVLVFDETLCVGEGLLGIEFSGKLNEHLKGLYRCTCVDKEVKKNMAVTQFEAADARRCFPCWDEPALKATFKITLDAPSELTALSNMPIIDEKLDGNVKTVYFEETPVMSTYLVAVVVGLFDHIEDTTADGMSISNKPVLLFDINHFPVIQIFELVVQVSWLEHIALLVEVHQQVFDDIGYRKGSAIIRMLQGYLGDDIFQKSLSSYIKKYSWKNAKTEDLWRVISEESGVNINSLMNCWTKRKGYPVIYVKSKDHILEFEQVCYDVVNISTDAIPDPVNVLKEFFISLLQCSAEKLGWESIPGESHLDAMLRGEVFIALATFGHDKTRREAMQRFQVLLNDKNTPLLSADVRKAAYISVMRNSSTTNRNGFESLLKFYREVDAMQEKERILQSLASSPDPDIVLEVLNFLLSDEVRDQDIIYGLVGLSLECRETAWRWLKVTMNLDIDLNLEECNKDTVEHANDNWEDDDCEKSLEPYKGMEFDSQDDAYSFYLKYSKFIGFGISKKSSRRSKISGEFIDVKIMYTIRIEERKGCQWYSS</sequence>
<name>A0AA39W0D2_ACESA</name>
<reference evidence="14" key="2">
    <citation type="submission" date="2023-06" db="EMBL/GenBank/DDBJ databases">
        <authorList>
            <person name="Swenson N.G."/>
            <person name="Wegrzyn J.L."/>
            <person name="Mcevoy S.L."/>
        </authorList>
    </citation>
    <scope>NUCLEOTIDE SEQUENCE</scope>
    <source>
        <strain evidence="14">NS2018</strain>
        <tissue evidence="14">Leaf</tissue>
    </source>
</reference>
<dbReference type="InterPro" id="IPR034016">
    <property type="entry name" value="M1_APN-typ"/>
</dbReference>
<comment type="similarity">
    <text evidence="3">Belongs to the peptidase M1 family.</text>
</comment>
<dbReference type="InterPro" id="IPR014782">
    <property type="entry name" value="Peptidase_M1_dom"/>
</dbReference>
<dbReference type="AlphaFoldDB" id="A0AA39W0D2"/>
<dbReference type="GO" id="GO:0005615">
    <property type="term" value="C:extracellular space"/>
    <property type="evidence" value="ECO:0007669"/>
    <property type="project" value="TreeGrafter"/>
</dbReference>
<dbReference type="InterPro" id="IPR024571">
    <property type="entry name" value="ERAP1-like_C_dom"/>
</dbReference>
<dbReference type="PANTHER" id="PTHR11533">
    <property type="entry name" value="PROTEASE M1 ZINC METALLOPROTEASE"/>
    <property type="match status" value="1"/>
</dbReference>
<protein>
    <recommendedName>
        <fullName evidence="10">Alpha-aminoacylpeptide hydrolase</fullName>
    </recommendedName>
</protein>
<dbReference type="Gene3D" id="1.25.50.20">
    <property type="match status" value="1"/>
</dbReference>
<dbReference type="InterPro" id="IPR027268">
    <property type="entry name" value="Peptidase_M4/M1_CTD_sf"/>
</dbReference>
<feature type="domain" description="Peptidase M1 membrane alanine aminopeptidase" evidence="11">
    <location>
        <begin position="260"/>
        <end position="327"/>
    </location>
</feature>
<dbReference type="GO" id="GO:0070006">
    <property type="term" value="F:metalloaminopeptidase activity"/>
    <property type="evidence" value="ECO:0007669"/>
    <property type="project" value="TreeGrafter"/>
</dbReference>
<evidence type="ECO:0000256" key="9">
    <source>
        <dbReference type="ARBA" id="ARBA00023049"/>
    </source>
</evidence>
<dbReference type="Gene3D" id="2.60.40.1730">
    <property type="entry name" value="tricorn interacting facor f3 domain"/>
    <property type="match status" value="1"/>
</dbReference>
<evidence type="ECO:0000256" key="4">
    <source>
        <dbReference type="ARBA" id="ARBA00022670"/>
    </source>
</evidence>
<dbReference type="Gene3D" id="1.10.390.10">
    <property type="entry name" value="Neutral Protease Domain 2"/>
    <property type="match status" value="1"/>
</dbReference>
<feature type="domain" description="ERAP1-like C-terminal" evidence="12">
    <location>
        <begin position="366"/>
        <end position="528"/>
    </location>
</feature>
<evidence type="ECO:0000256" key="6">
    <source>
        <dbReference type="ARBA" id="ARBA00022801"/>
    </source>
</evidence>
<keyword evidence="4" id="KW-0645">Protease</keyword>
<dbReference type="GO" id="GO:0042277">
    <property type="term" value="F:peptide binding"/>
    <property type="evidence" value="ECO:0007669"/>
    <property type="project" value="TreeGrafter"/>
</dbReference>
<evidence type="ECO:0000256" key="5">
    <source>
        <dbReference type="ARBA" id="ARBA00022723"/>
    </source>
</evidence>
<evidence type="ECO:0000259" key="11">
    <source>
        <dbReference type="Pfam" id="PF01433"/>
    </source>
</evidence>
<keyword evidence="7" id="KW-0862">Zinc</keyword>
<keyword evidence="5" id="KW-0479">Metal-binding</keyword>
<keyword evidence="9" id="KW-0482">Metalloprotease</keyword>
<evidence type="ECO:0000256" key="10">
    <source>
        <dbReference type="ARBA" id="ARBA00029840"/>
    </source>
</evidence>
<dbReference type="Pfam" id="PF17900">
    <property type="entry name" value="Peptidase_M1_N"/>
    <property type="match status" value="1"/>
</dbReference>
<feature type="domain" description="Aminopeptidase N-like N-terminal" evidence="13">
    <location>
        <begin position="18"/>
        <end position="200"/>
    </location>
</feature>
<comment type="subcellular location">
    <subcellularLocation>
        <location evidence="2">Microsome membrane</location>
        <topology evidence="2">Peripheral membrane protein</topology>
    </subcellularLocation>
</comment>
<dbReference type="EMBL" id="JAUESC010000004">
    <property type="protein sequence ID" value="KAK0598795.1"/>
    <property type="molecule type" value="Genomic_DNA"/>
</dbReference>
<evidence type="ECO:0000313" key="14">
    <source>
        <dbReference type="EMBL" id="KAK0598795.1"/>
    </source>
</evidence>
<dbReference type="GO" id="GO:0008270">
    <property type="term" value="F:zinc ion binding"/>
    <property type="evidence" value="ECO:0007669"/>
    <property type="project" value="InterPro"/>
</dbReference>
<dbReference type="PRINTS" id="PR00756">
    <property type="entry name" value="ALADIPTASE"/>
</dbReference>
<evidence type="ECO:0000256" key="7">
    <source>
        <dbReference type="ARBA" id="ARBA00022833"/>
    </source>
</evidence>
<dbReference type="SUPFAM" id="SSF55486">
    <property type="entry name" value="Metalloproteases ('zincins'), catalytic domain"/>
    <property type="match status" value="1"/>
</dbReference>
<gene>
    <name evidence="14" type="ORF">LWI29_038061</name>
</gene>
<evidence type="ECO:0000256" key="3">
    <source>
        <dbReference type="ARBA" id="ARBA00010136"/>
    </source>
</evidence>
<dbReference type="SUPFAM" id="SSF63737">
    <property type="entry name" value="Leukotriene A4 hydrolase N-terminal domain"/>
    <property type="match status" value="1"/>
</dbReference>
<dbReference type="InterPro" id="IPR045357">
    <property type="entry name" value="Aminopeptidase_N-like_N"/>
</dbReference>
<accession>A0AA39W0D2</accession>
<keyword evidence="8" id="KW-0256">Endoplasmic reticulum</keyword>
<keyword evidence="6" id="KW-0378">Hydrolase</keyword>
<comment type="caution">
    <text evidence="14">The sequence shown here is derived from an EMBL/GenBank/DDBJ whole genome shotgun (WGS) entry which is preliminary data.</text>
</comment>
<keyword evidence="15" id="KW-1185">Reference proteome</keyword>